<dbReference type="Proteomes" id="UP000182229">
    <property type="component" value="Unassembled WGS sequence"/>
</dbReference>
<dbReference type="InterPro" id="IPR023393">
    <property type="entry name" value="START-like_dom_sf"/>
</dbReference>
<sequence length="159" mass="17709">MTEPPARTRSTRVSRIIKAPREAIYRAFLEPEAVAAWLRPPDMLARVHEFDPREGGRFRMSLSYKNPAASPRGKTSEDTDTYQGRFAQLVPYEKIVELIEFESRDAAFAGEMKFTALLADTGEGTEVSLICEDIPPGISLEDNELGSSLSLQNLAAFIE</sequence>
<reference evidence="5" key="1">
    <citation type="submission" date="2016-11" db="EMBL/GenBank/DDBJ databases">
        <authorList>
            <person name="Shukria A."/>
            <person name="Stevens D.C."/>
        </authorList>
    </citation>
    <scope>NUCLEOTIDE SEQUENCE [LARGE SCALE GENOMIC DNA]</scope>
    <source>
        <strain evidence="5">Cbfe23</strain>
    </source>
</reference>
<evidence type="ECO:0000256" key="1">
    <source>
        <dbReference type="ARBA" id="ARBA00006817"/>
    </source>
</evidence>
<dbReference type="EMBL" id="MPIN01000012">
    <property type="protein sequence ID" value="OJH35844.1"/>
    <property type="molecule type" value="Genomic_DNA"/>
</dbReference>
<dbReference type="OrthoDB" id="9786557at2"/>
<accession>A0A1L9B0R4</accession>
<evidence type="ECO:0000313" key="4">
    <source>
        <dbReference type="EMBL" id="OJH35844.1"/>
    </source>
</evidence>
<dbReference type="AlphaFoldDB" id="A0A1L9B0R4"/>
<comment type="similarity">
    <text evidence="1">Belongs to the AHA1 family.</text>
</comment>
<dbReference type="Pfam" id="PF08327">
    <property type="entry name" value="AHSA1"/>
    <property type="match status" value="1"/>
</dbReference>
<evidence type="ECO:0000256" key="2">
    <source>
        <dbReference type="SAM" id="MobiDB-lite"/>
    </source>
</evidence>
<dbReference type="SUPFAM" id="SSF55961">
    <property type="entry name" value="Bet v1-like"/>
    <property type="match status" value="1"/>
</dbReference>
<dbReference type="CDD" id="cd08895">
    <property type="entry name" value="SRPBCC_CalC_Aha1-like_2"/>
    <property type="match status" value="1"/>
</dbReference>
<feature type="domain" description="Activator of Hsp90 ATPase homologue 1/2-like C-terminal" evidence="3">
    <location>
        <begin position="18"/>
        <end position="158"/>
    </location>
</feature>
<dbReference type="InterPro" id="IPR013538">
    <property type="entry name" value="ASHA1/2-like_C"/>
</dbReference>
<dbReference type="Gene3D" id="3.30.530.20">
    <property type="match status" value="1"/>
</dbReference>
<name>A0A1L9B0R4_9BACT</name>
<organism evidence="4 5">
    <name type="scientific">Cystobacter ferrugineus</name>
    <dbReference type="NCBI Taxonomy" id="83449"/>
    <lineage>
        <taxon>Bacteria</taxon>
        <taxon>Pseudomonadati</taxon>
        <taxon>Myxococcota</taxon>
        <taxon>Myxococcia</taxon>
        <taxon>Myxococcales</taxon>
        <taxon>Cystobacterineae</taxon>
        <taxon>Archangiaceae</taxon>
        <taxon>Cystobacter</taxon>
    </lineage>
</organism>
<protein>
    <submittedName>
        <fullName evidence="4">ATPase</fullName>
    </submittedName>
</protein>
<keyword evidence="5" id="KW-1185">Reference proteome</keyword>
<comment type="caution">
    <text evidence="4">The sequence shown here is derived from an EMBL/GenBank/DDBJ whole genome shotgun (WGS) entry which is preliminary data.</text>
</comment>
<proteinExistence type="inferred from homology"/>
<evidence type="ECO:0000313" key="5">
    <source>
        <dbReference type="Proteomes" id="UP000182229"/>
    </source>
</evidence>
<evidence type="ECO:0000259" key="3">
    <source>
        <dbReference type="Pfam" id="PF08327"/>
    </source>
</evidence>
<dbReference type="RefSeq" id="WP_071902875.1">
    <property type="nucleotide sequence ID" value="NZ_MPIN01000012.1"/>
</dbReference>
<reference evidence="4 5" key="2">
    <citation type="submission" date="2016-12" db="EMBL/GenBank/DDBJ databases">
        <title>Draft Genome Sequence of Cystobacter ferrugineus Strain Cbfe23.</title>
        <authorList>
            <person name="Akbar S."/>
            <person name="Dowd S.E."/>
            <person name="Stevens D.C."/>
        </authorList>
    </citation>
    <scope>NUCLEOTIDE SEQUENCE [LARGE SCALE GENOMIC DNA]</scope>
    <source>
        <strain evidence="4 5">Cbfe23</strain>
    </source>
</reference>
<gene>
    <name evidence="4" type="ORF">BON30_35005</name>
</gene>
<feature type="region of interest" description="Disordered" evidence="2">
    <location>
        <begin position="61"/>
        <end position="81"/>
    </location>
</feature>